<evidence type="ECO:0000256" key="1">
    <source>
        <dbReference type="SAM" id="MobiDB-lite"/>
    </source>
</evidence>
<gene>
    <name evidence="3" type="ORF">N1851_027368</name>
</gene>
<dbReference type="CDD" id="cd01644">
    <property type="entry name" value="RT_pepA17"/>
    <property type="match status" value="1"/>
</dbReference>
<keyword evidence="4" id="KW-1185">Reference proteome</keyword>
<dbReference type="EMBL" id="JAOPHQ010005148">
    <property type="protein sequence ID" value="KAK0136509.1"/>
    <property type="molecule type" value="Genomic_DNA"/>
</dbReference>
<feature type="region of interest" description="Disordered" evidence="1">
    <location>
        <begin position="218"/>
        <end position="270"/>
    </location>
</feature>
<evidence type="ECO:0000313" key="4">
    <source>
        <dbReference type="Proteomes" id="UP001174136"/>
    </source>
</evidence>
<accession>A0AA47MAC0</accession>
<dbReference type="PANTHER" id="PTHR47331:SF3">
    <property type="match status" value="1"/>
</dbReference>
<comment type="caution">
    <text evidence="3">The sequence shown here is derived from an EMBL/GenBank/DDBJ whole genome shotgun (WGS) entry which is preliminary data.</text>
</comment>
<proteinExistence type="predicted"/>
<protein>
    <recommendedName>
        <fullName evidence="2">DUF5641 domain-containing protein</fullName>
    </recommendedName>
</protein>
<dbReference type="PANTHER" id="PTHR47331">
    <property type="entry name" value="PHD-TYPE DOMAIN-CONTAINING PROTEIN"/>
    <property type="match status" value="1"/>
</dbReference>
<sequence length="1401" mass="158469">MESDTDQGVDPERKLLQTIKSRKGKLGALTRKKNEVLHMIKTNEDKENVSKHLDTFNKLLTNFMDLQVDVQSLLEVDEREVDHTHWYEPKLIEFKEFLTTVRLWMCEDDDGEESREEVDNINALSEQVDNDDEEQACSEIGRSASQVSLCASGSKSLTTACVEAEAERVALSIKVKTLEQKHALDMEEAKIKAKQETLALTAELAAAEAKAKVLRQAGAGSVSSKANSRTSQHRSALSQPPRAKMQNPQHRTPKSEPITAPINNRIHARTSSPENVVDVLKRQNDITEILIKQQKASLLPVREIPSFDGDPLHFHSFIRAFEHGIENKTDNMQDRLYYLEQYTVGQPRQIVRSCQHMDVESGYNEARKQLEWHFGNKMKITMEFMSKTLNWTAIKAEDGPALRAYSIFLRSCYNTLSGIDYVEELENAANLRIIASKLPFKLRDNWRTVVCDIQERQCRRPKFEDLLQFIEKKTRALLDPMFGEINMPLSVKNRVGKVPQSRGSSFATTVTPVFENAKNRMEVEHKQITRNAIKRPCLFCSKDHSMETCMLFKGKPNKEKVEFMRANGLCFGCLEKGHMSKYCKNRMTCKACHKTHPTILHIETKDSQREQPARMQLIEASMSSALVSLKAGSHTGASIKESALSIVPVKVKLGKGTKTVQTYAFLDGGSTATFCTEELMQQLNANGRKQDILLRTMGQEKPVSSYKISGLEVAALKGNGYLKLPDVYTHKSIPVTQENIPKNEDIRKWPYLDEVDLTPIDASIGLLIGVNAPKAMEPWRVINSEGIGPYAVKTRLGWVVNGPLNMTGDGSAVAGTVQVNRISVEDLLVQQYNQDFVEQHYEGKKVMSVEDQRFMDKVSSSAVLENGHYSLKLPFRKDNVNLPNNKAVAQQRAQHLLKKFKKDLKFFNEYKEFMKDVVAKGYAEVIPQDQLEHKSGKAWFIPHHGVYHPRKRTLRVVFDCASVYGGTSLNKELLQGPDLTNSLVGVLLRFRQGPIAIMTDIEGMFHQVRVAKEDVNYLRFLWWSDGDVTQELVEHRMTVHIFGAVSSPSCATFALLKTADDNQNDYAAEIVNTIRQNFYVDDCLKAVSTVEQATYLYENLTNLCAKGGFRLNKWVSNHRSVLATIPEDQRAKGVKTLDLDKDQLPMERALGAQWNVEQDTFTFSIEVKPHSVTRRGILSIVSSIYDPLGFLAPVILPARQILQGLCKTKLGWDDQIPQEMAQVWQKWLSSLTLLDAFNITRSFAPKHFGAIAAAQLHHFCDASEMGYGSVSYLRLMNTRREMSDLPADRIIADLPPFTDVGIDYFGPMEVKRGRNTRWVKEYLPLMQARQKWNRAKKSFAVGDLVLVMDESAPRNVWPLGRIIETMADSKGFVCRVRLKTQTAELERPITKLCLLLEGATA</sequence>
<dbReference type="InterPro" id="IPR043502">
    <property type="entry name" value="DNA/RNA_pol_sf"/>
</dbReference>
<organism evidence="3 4">
    <name type="scientific">Merluccius polli</name>
    <name type="common">Benguela hake</name>
    <name type="synonym">Merluccius cadenati</name>
    <dbReference type="NCBI Taxonomy" id="89951"/>
    <lineage>
        <taxon>Eukaryota</taxon>
        <taxon>Metazoa</taxon>
        <taxon>Chordata</taxon>
        <taxon>Craniata</taxon>
        <taxon>Vertebrata</taxon>
        <taxon>Euteleostomi</taxon>
        <taxon>Actinopterygii</taxon>
        <taxon>Neopterygii</taxon>
        <taxon>Teleostei</taxon>
        <taxon>Neoteleostei</taxon>
        <taxon>Acanthomorphata</taxon>
        <taxon>Zeiogadaria</taxon>
        <taxon>Gadariae</taxon>
        <taxon>Gadiformes</taxon>
        <taxon>Gadoidei</taxon>
        <taxon>Merlucciidae</taxon>
        <taxon>Merluccius</taxon>
    </lineage>
</organism>
<dbReference type="Pfam" id="PF18701">
    <property type="entry name" value="DUF5641"/>
    <property type="match status" value="1"/>
</dbReference>
<evidence type="ECO:0000313" key="3">
    <source>
        <dbReference type="EMBL" id="KAK0136509.1"/>
    </source>
</evidence>
<dbReference type="Proteomes" id="UP001174136">
    <property type="component" value="Unassembled WGS sequence"/>
</dbReference>
<reference evidence="3" key="1">
    <citation type="journal article" date="2023" name="Front. Mar. Sci.">
        <title>A new Merluccius polli reference genome to investigate the effects of global change in West African waters.</title>
        <authorList>
            <person name="Mateo J.L."/>
            <person name="Blanco-Fernandez C."/>
            <person name="Garcia-Vazquez E."/>
            <person name="Machado-Schiaffino G."/>
        </authorList>
    </citation>
    <scope>NUCLEOTIDE SEQUENCE</scope>
    <source>
        <strain evidence="3">C29</strain>
        <tissue evidence="3">Fin</tissue>
    </source>
</reference>
<dbReference type="Pfam" id="PF05380">
    <property type="entry name" value="Peptidase_A17"/>
    <property type="match status" value="1"/>
</dbReference>
<dbReference type="InterPro" id="IPR008042">
    <property type="entry name" value="Retrotrans_Pao"/>
</dbReference>
<feature type="compositionally biased region" description="Polar residues" evidence="1">
    <location>
        <begin position="221"/>
        <end position="238"/>
    </location>
</feature>
<dbReference type="InterPro" id="IPR040676">
    <property type="entry name" value="DUF5641"/>
</dbReference>
<dbReference type="SUPFAM" id="SSF56672">
    <property type="entry name" value="DNA/RNA polymerases"/>
    <property type="match status" value="1"/>
</dbReference>
<feature type="domain" description="DUF5641" evidence="2">
    <location>
        <begin position="1316"/>
        <end position="1395"/>
    </location>
</feature>
<name>A0AA47MAC0_MERPO</name>
<evidence type="ECO:0000259" key="2">
    <source>
        <dbReference type="Pfam" id="PF18701"/>
    </source>
</evidence>